<reference evidence="2" key="1">
    <citation type="journal article" date="2015" name="Nature">
        <title>Complex archaea that bridge the gap between prokaryotes and eukaryotes.</title>
        <authorList>
            <person name="Spang A."/>
            <person name="Saw J.H."/>
            <person name="Jorgensen S.L."/>
            <person name="Zaremba-Niedzwiedzka K."/>
            <person name="Martijn J."/>
            <person name="Lind A.E."/>
            <person name="van Eijk R."/>
            <person name="Schleper C."/>
            <person name="Guy L."/>
            <person name="Ettema T.J."/>
        </authorList>
    </citation>
    <scope>NUCLEOTIDE SEQUENCE</scope>
</reference>
<feature type="non-terminal residue" evidence="2">
    <location>
        <position position="130"/>
    </location>
</feature>
<protein>
    <submittedName>
        <fullName evidence="2">Uncharacterized protein</fullName>
    </submittedName>
</protein>
<proteinExistence type="predicted"/>
<dbReference type="AlphaFoldDB" id="A0A0F9EMQ3"/>
<name>A0A0F9EMQ3_9ZZZZ</name>
<sequence>MAYQGAPHIVKSITDGIASLVREDLPLPPALGTPAIPGSEPVRIQPEETRPPIRPELTTGEPLPIGEPPTTREMESGLLETGPLPTDPLGQARDIARTTRNIGVGIASEFDLRTPEGQRNVAGMVGSIVG</sequence>
<comment type="caution">
    <text evidence="2">The sequence shown here is derived from an EMBL/GenBank/DDBJ whole genome shotgun (WGS) entry which is preliminary data.</text>
</comment>
<evidence type="ECO:0000256" key="1">
    <source>
        <dbReference type="SAM" id="MobiDB-lite"/>
    </source>
</evidence>
<accession>A0A0F9EMQ3</accession>
<dbReference type="EMBL" id="LAZR01034117">
    <property type="protein sequence ID" value="KKL46210.1"/>
    <property type="molecule type" value="Genomic_DNA"/>
</dbReference>
<organism evidence="2">
    <name type="scientific">marine sediment metagenome</name>
    <dbReference type="NCBI Taxonomy" id="412755"/>
    <lineage>
        <taxon>unclassified sequences</taxon>
        <taxon>metagenomes</taxon>
        <taxon>ecological metagenomes</taxon>
    </lineage>
</organism>
<gene>
    <name evidence="2" type="ORF">LCGC14_2347830</name>
</gene>
<evidence type="ECO:0000313" key="2">
    <source>
        <dbReference type="EMBL" id="KKL46210.1"/>
    </source>
</evidence>
<feature type="region of interest" description="Disordered" evidence="1">
    <location>
        <begin position="29"/>
        <end position="91"/>
    </location>
</feature>